<evidence type="ECO:0000256" key="4">
    <source>
        <dbReference type="ARBA" id="ARBA00022695"/>
    </source>
</evidence>
<gene>
    <name evidence="13" type="primary">dnaX</name>
    <name evidence="13" type="ORF">ESZ50_06540</name>
</gene>
<dbReference type="OrthoDB" id="9810148at2"/>
<keyword evidence="6" id="KW-0479">Metal-binding</keyword>
<dbReference type="InterPro" id="IPR027417">
    <property type="entry name" value="P-loop_NTPase"/>
</dbReference>
<proteinExistence type="inferred from homology"/>
<dbReference type="InterPro" id="IPR008921">
    <property type="entry name" value="DNA_pol3_clamp-load_cplx_C"/>
</dbReference>
<dbReference type="GO" id="GO:0046872">
    <property type="term" value="F:metal ion binding"/>
    <property type="evidence" value="ECO:0007669"/>
    <property type="project" value="UniProtKB-KW"/>
</dbReference>
<dbReference type="AlphaFoldDB" id="A0A6C2C5T9"/>
<dbReference type="InterPro" id="IPR050238">
    <property type="entry name" value="DNA_Rep/Repair_Clamp_Loader"/>
</dbReference>
<dbReference type="InterPro" id="IPR003593">
    <property type="entry name" value="AAA+_ATPase"/>
</dbReference>
<protein>
    <recommendedName>
        <fullName evidence="2">DNA-directed DNA polymerase</fullName>
        <ecNumber evidence="2">2.7.7.7</ecNumber>
    </recommendedName>
</protein>
<keyword evidence="3 13" id="KW-0808">Transferase</keyword>
<dbReference type="GO" id="GO:0005524">
    <property type="term" value="F:ATP binding"/>
    <property type="evidence" value="ECO:0007669"/>
    <property type="project" value="UniProtKB-KW"/>
</dbReference>
<dbReference type="PANTHER" id="PTHR11669:SF0">
    <property type="entry name" value="PROTEIN STICHEL-LIKE 2"/>
    <property type="match status" value="1"/>
</dbReference>
<reference evidence="13 14" key="1">
    <citation type="submission" date="2019-01" db="EMBL/GenBank/DDBJ databases">
        <title>Weissella sp. nov., a novel lactic acid bacterium isolated from animal feces.</title>
        <authorList>
            <person name="Wang L.-T."/>
        </authorList>
    </citation>
    <scope>NUCLEOTIDE SEQUENCE [LARGE SCALE GENOMIC DNA]</scope>
    <source>
        <strain evidence="13 14">8H-2</strain>
    </source>
</reference>
<dbReference type="NCBIfam" id="TIGR02397">
    <property type="entry name" value="dnaX_nterm"/>
    <property type="match status" value="1"/>
</dbReference>
<evidence type="ECO:0000259" key="12">
    <source>
        <dbReference type="SMART" id="SM00382"/>
    </source>
</evidence>
<name>A0A6C2C5T9_9LACO</name>
<dbReference type="FunFam" id="3.40.50.300:FF:000014">
    <property type="entry name" value="DNA polymerase III subunit gamma/tau"/>
    <property type="match status" value="1"/>
</dbReference>
<evidence type="ECO:0000256" key="6">
    <source>
        <dbReference type="ARBA" id="ARBA00022723"/>
    </source>
</evidence>
<evidence type="ECO:0000313" key="14">
    <source>
        <dbReference type="Proteomes" id="UP000371977"/>
    </source>
</evidence>
<dbReference type="InterPro" id="IPR045085">
    <property type="entry name" value="HLD_clamp_pol_III_gamma_tau"/>
</dbReference>
<dbReference type="Gene3D" id="3.40.50.300">
    <property type="entry name" value="P-loop containing nucleotide triphosphate hydrolases"/>
    <property type="match status" value="1"/>
</dbReference>
<keyword evidence="10" id="KW-0239">DNA-directed DNA polymerase</keyword>
<dbReference type="CDD" id="cd18137">
    <property type="entry name" value="HLD_clamp_pol_III_gamma_tau"/>
    <property type="match status" value="1"/>
</dbReference>
<keyword evidence="5" id="KW-0235">DNA replication</keyword>
<comment type="similarity">
    <text evidence="1">Belongs to the DnaX/STICHEL family.</text>
</comment>
<evidence type="ECO:0000256" key="7">
    <source>
        <dbReference type="ARBA" id="ARBA00022741"/>
    </source>
</evidence>
<comment type="caution">
    <text evidence="13">The sequence shown here is derived from an EMBL/GenBank/DDBJ whole genome shotgun (WGS) entry which is preliminary data.</text>
</comment>
<dbReference type="SUPFAM" id="SSF52540">
    <property type="entry name" value="P-loop containing nucleoside triphosphate hydrolases"/>
    <property type="match status" value="1"/>
</dbReference>
<dbReference type="EC" id="2.7.7.7" evidence="2"/>
<dbReference type="Gene3D" id="1.20.272.10">
    <property type="match status" value="1"/>
</dbReference>
<evidence type="ECO:0000313" key="13">
    <source>
        <dbReference type="EMBL" id="TYC48913.1"/>
    </source>
</evidence>
<evidence type="ECO:0000256" key="9">
    <source>
        <dbReference type="ARBA" id="ARBA00022840"/>
    </source>
</evidence>
<comment type="catalytic activity">
    <reaction evidence="11">
        <text>DNA(n) + a 2'-deoxyribonucleoside 5'-triphosphate = DNA(n+1) + diphosphate</text>
        <dbReference type="Rhea" id="RHEA:22508"/>
        <dbReference type="Rhea" id="RHEA-COMP:17339"/>
        <dbReference type="Rhea" id="RHEA-COMP:17340"/>
        <dbReference type="ChEBI" id="CHEBI:33019"/>
        <dbReference type="ChEBI" id="CHEBI:61560"/>
        <dbReference type="ChEBI" id="CHEBI:173112"/>
        <dbReference type="EC" id="2.7.7.7"/>
    </reaction>
</comment>
<dbReference type="GO" id="GO:0003677">
    <property type="term" value="F:DNA binding"/>
    <property type="evidence" value="ECO:0007669"/>
    <property type="project" value="InterPro"/>
</dbReference>
<evidence type="ECO:0000256" key="8">
    <source>
        <dbReference type="ARBA" id="ARBA00022833"/>
    </source>
</evidence>
<accession>A0A6C2C5T9</accession>
<dbReference type="GO" id="GO:0009360">
    <property type="term" value="C:DNA polymerase III complex"/>
    <property type="evidence" value="ECO:0007669"/>
    <property type="project" value="InterPro"/>
</dbReference>
<dbReference type="SMART" id="SM00382">
    <property type="entry name" value="AAA"/>
    <property type="match status" value="1"/>
</dbReference>
<feature type="domain" description="AAA+ ATPase" evidence="12">
    <location>
        <begin position="37"/>
        <end position="179"/>
    </location>
</feature>
<dbReference type="SUPFAM" id="SSF48019">
    <property type="entry name" value="post-AAA+ oligomerization domain-like"/>
    <property type="match status" value="1"/>
</dbReference>
<keyword evidence="8" id="KW-0862">Zinc</keyword>
<dbReference type="Gene3D" id="1.10.8.60">
    <property type="match status" value="1"/>
</dbReference>
<evidence type="ECO:0000256" key="2">
    <source>
        <dbReference type="ARBA" id="ARBA00012417"/>
    </source>
</evidence>
<dbReference type="InterPro" id="IPR022754">
    <property type="entry name" value="DNA_pol_III_gamma-3"/>
</dbReference>
<keyword evidence="4 13" id="KW-0548">Nucleotidyltransferase</keyword>
<evidence type="ECO:0000256" key="1">
    <source>
        <dbReference type="ARBA" id="ARBA00006360"/>
    </source>
</evidence>
<dbReference type="PANTHER" id="PTHR11669">
    <property type="entry name" value="REPLICATION FACTOR C / DNA POLYMERASE III GAMMA-TAU SUBUNIT"/>
    <property type="match status" value="1"/>
</dbReference>
<dbReference type="EMBL" id="SDGZ01000015">
    <property type="protein sequence ID" value="TYC48913.1"/>
    <property type="molecule type" value="Genomic_DNA"/>
</dbReference>
<dbReference type="Pfam" id="PF13177">
    <property type="entry name" value="DNA_pol3_delta2"/>
    <property type="match status" value="1"/>
</dbReference>
<dbReference type="InterPro" id="IPR012763">
    <property type="entry name" value="DNA_pol_III_sug/sutau_N"/>
</dbReference>
<dbReference type="Pfam" id="PF22608">
    <property type="entry name" value="DNAX_ATPase_lid"/>
    <property type="match status" value="1"/>
</dbReference>
<keyword evidence="7" id="KW-0547">Nucleotide-binding</keyword>
<keyword evidence="14" id="KW-1185">Reference proteome</keyword>
<sequence length="585" mass="64078">MAYQALYRTWRPQKFSDMVGQEVITKTLKNAITTGQTSHAYLFNGPRGTGKTSAAKIFAKAVNCLHPVDGEPDGTCEICLAADKGTLGDVMELDAASNNSVEQIRDIREDVNYAPTMAKYKVYIIDEVHMLSTGAFNALLKTLEEPPANVIFILATTEPQKIPATIISRTQRFDFKRINAQAAYDRMVYILNDRGDAFDETALRVIANAADGGMRDALSILDQTLSFGDGNVTLENALLVTGSVTQTLLGEYVQAVVAGDSPHALAKLTEVLTAGKDANRFVEDLISYARDLLLYTEAPELVTLVPDEQFKELAQGSSPTVWYQMIDTLNDTQQQLRYTNRPSIYLEVLTVKLSQPMLKQPQPQVTNLVGNVDKVNATSNVEPAASVAASQPVLSEKQADMTISTATDEVRPEAVRRTTPKASADVAAVFAVLDQATKGDLQRVRTSWGDLIASLDVPQQAMLNVAQPIAASSTGVVLAFDFDVIRANAMKNIEMQTLIIQKMQVLTQSNVERQLVMINQEEWPKLRSEFIDQRKQGAPDQPAAQMVDRDLDQLVDSPEETTAEPSIVTTALDIFGSDLVEVSEK</sequence>
<dbReference type="Proteomes" id="UP000371977">
    <property type="component" value="Unassembled WGS sequence"/>
</dbReference>
<dbReference type="RefSeq" id="WP_148622775.1">
    <property type="nucleotide sequence ID" value="NZ_SDGZ01000015.1"/>
</dbReference>
<dbReference type="InterPro" id="IPR001270">
    <property type="entry name" value="ClpA/B"/>
</dbReference>
<evidence type="ECO:0000256" key="3">
    <source>
        <dbReference type="ARBA" id="ARBA00022679"/>
    </source>
</evidence>
<dbReference type="PRINTS" id="PR00300">
    <property type="entry name" value="CLPPROTEASEA"/>
</dbReference>
<organism evidence="13 14">
    <name type="scientific">Weissella muntiaci</name>
    <dbReference type="NCBI Taxonomy" id="2508881"/>
    <lineage>
        <taxon>Bacteria</taxon>
        <taxon>Bacillati</taxon>
        <taxon>Bacillota</taxon>
        <taxon>Bacilli</taxon>
        <taxon>Lactobacillales</taxon>
        <taxon>Lactobacillaceae</taxon>
        <taxon>Weissella</taxon>
    </lineage>
</organism>
<evidence type="ECO:0000256" key="5">
    <source>
        <dbReference type="ARBA" id="ARBA00022705"/>
    </source>
</evidence>
<keyword evidence="9" id="KW-0067">ATP-binding</keyword>
<evidence type="ECO:0000256" key="10">
    <source>
        <dbReference type="ARBA" id="ARBA00022932"/>
    </source>
</evidence>
<dbReference type="GO" id="GO:0006261">
    <property type="term" value="P:DNA-templated DNA replication"/>
    <property type="evidence" value="ECO:0007669"/>
    <property type="project" value="TreeGrafter"/>
</dbReference>
<dbReference type="Pfam" id="PF12169">
    <property type="entry name" value="DNA_pol3_gamma3"/>
    <property type="match status" value="1"/>
</dbReference>
<dbReference type="CDD" id="cd00009">
    <property type="entry name" value="AAA"/>
    <property type="match status" value="1"/>
</dbReference>
<dbReference type="NCBIfam" id="NF004046">
    <property type="entry name" value="PRK05563.1"/>
    <property type="match status" value="1"/>
</dbReference>
<evidence type="ECO:0000256" key="11">
    <source>
        <dbReference type="ARBA" id="ARBA00049244"/>
    </source>
</evidence>
<dbReference type="GO" id="GO:0003887">
    <property type="term" value="F:DNA-directed DNA polymerase activity"/>
    <property type="evidence" value="ECO:0007669"/>
    <property type="project" value="UniProtKB-KW"/>
</dbReference>